<dbReference type="Proteomes" id="UP000282832">
    <property type="component" value="Unassembled WGS sequence"/>
</dbReference>
<evidence type="ECO:0008006" key="3">
    <source>
        <dbReference type="Google" id="ProtNLM"/>
    </source>
</evidence>
<proteinExistence type="predicted"/>
<keyword evidence="2" id="KW-1185">Reference proteome</keyword>
<dbReference type="EMBL" id="SACY01000003">
    <property type="protein sequence ID" value="RVU24961.1"/>
    <property type="molecule type" value="Genomic_DNA"/>
</dbReference>
<dbReference type="RefSeq" id="WP_127804174.1">
    <property type="nucleotide sequence ID" value="NZ_SACY01000003.1"/>
</dbReference>
<comment type="caution">
    <text evidence="1">The sequence shown here is derived from an EMBL/GenBank/DDBJ whole genome shotgun (WGS) entry which is preliminary data.</text>
</comment>
<reference evidence="1 2" key="1">
    <citation type="submission" date="2019-01" db="EMBL/GenBank/DDBJ databases">
        <authorList>
            <person name="Chen W.-M."/>
        </authorList>
    </citation>
    <scope>NUCLEOTIDE SEQUENCE [LARGE SCALE GENOMIC DNA]</scope>
    <source>
        <strain evidence="1 2">FSY-15</strain>
    </source>
</reference>
<name>A0A437PRU2_9BACT</name>
<sequence>MDLQYISDENGKHTAVVIPIEDWNKILNIHEDLKKFESQKNKLSDKYSGKISNKVADNINHYISKSRKEWNDI</sequence>
<dbReference type="InterPro" id="IPR049537">
    <property type="entry name" value="RelB-like"/>
</dbReference>
<protein>
    <recommendedName>
        <fullName evidence="3">Prevent-host-death protein</fullName>
    </recommendedName>
</protein>
<accession>A0A437PRU2</accession>
<evidence type="ECO:0000313" key="2">
    <source>
        <dbReference type="Proteomes" id="UP000282832"/>
    </source>
</evidence>
<evidence type="ECO:0000313" key="1">
    <source>
        <dbReference type="EMBL" id="RVU24961.1"/>
    </source>
</evidence>
<dbReference type="AlphaFoldDB" id="A0A437PRU2"/>
<organism evidence="1 2">
    <name type="scientific">Sandaracinomonas limnophila</name>
    <dbReference type="NCBI Taxonomy" id="1862386"/>
    <lineage>
        <taxon>Bacteria</taxon>
        <taxon>Pseudomonadati</taxon>
        <taxon>Bacteroidota</taxon>
        <taxon>Cytophagia</taxon>
        <taxon>Cytophagales</taxon>
        <taxon>Flectobacillaceae</taxon>
        <taxon>Sandaracinomonas</taxon>
    </lineage>
</organism>
<gene>
    <name evidence="1" type="ORF">EOJ36_08120</name>
</gene>
<dbReference type="Pfam" id="PF18506">
    <property type="entry name" value="RelB-like"/>
    <property type="match status" value="1"/>
</dbReference>
<dbReference type="OrthoDB" id="798979at2"/>